<evidence type="ECO:0000256" key="4">
    <source>
        <dbReference type="ARBA" id="ARBA00023136"/>
    </source>
</evidence>
<dbReference type="SUPFAM" id="SSF103473">
    <property type="entry name" value="MFS general substrate transporter"/>
    <property type="match status" value="1"/>
</dbReference>
<dbReference type="GO" id="GO:0005886">
    <property type="term" value="C:plasma membrane"/>
    <property type="evidence" value="ECO:0007669"/>
    <property type="project" value="UniProtKB-SubCell"/>
</dbReference>
<dbReference type="InterPro" id="IPR011701">
    <property type="entry name" value="MFS"/>
</dbReference>
<feature type="transmembrane region" description="Helical" evidence="5">
    <location>
        <begin position="123"/>
        <end position="141"/>
    </location>
</feature>
<dbReference type="PANTHER" id="PTHR23534">
    <property type="entry name" value="MFS PERMEASE"/>
    <property type="match status" value="1"/>
</dbReference>
<comment type="subcellular location">
    <subcellularLocation>
        <location evidence="1">Cell membrane</location>
        <topology evidence="1">Multi-pass membrane protein</topology>
    </subcellularLocation>
</comment>
<keyword evidence="3 5" id="KW-1133">Transmembrane helix</keyword>
<feature type="transmembrane region" description="Helical" evidence="5">
    <location>
        <begin position="345"/>
        <end position="366"/>
    </location>
</feature>
<dbReference type="PROSITE" id="PS50850">
    <property type="entry name" value="MFS"/>
    <property type="match status" value="1"/>
</dbReference>
<evidence type="ECO:0000256" key="5">
    <source>
        <dbReference type="SAM" id="Phobius"/>
    </source>
</evidence>
<feature type="transmembrane region" description="Helical" evidence="5">
    <location>
        <begin position="33"/>
        <end position="52"/>
    </location>
</feature>
<sequence length="398" mass="39972">MIISQVLAGVGVASGIAVGGLLAERLSGTVALAGFAQTSSVLGAGLWAIPLARLAGRRGRRWGLAAGYLLALVGTGLVFLAAAVQFVPLLFVGTAAFGAATAAGLQARFAAAEVVGVRYRARALSVVMWATTLGSVAGPNLSEVGSRLGRSLGIEPLTGPYLFSLIAFAGAAMVLSVGLAGRGTTEVDHDPSRLVQRPTGLVRAIRTGLQDPRTRLAIIAVICSHTIMVGVMVMTPLHMTHHGMTLDLVGLVLSIHIFGMYGASPIMGWLTDRLGGAAVIGIGVIIFAGALVLGGFADTTTGPVISLALGLLGLGWSAGMIGGSSLLAESVSDQNRVSLQGGTDALMNLAAAGSSALSGLVMGLAGFPALNLIAAVVAVPMAVLALRGMLARRAATGA</sequence>
<evidence type="ECO:0000313" key="8">
    <source>
        <dbReference type="Proteomes" id="UP000569914"/>
    </source>
</evidence>
<feature type="transmembrane region" description="Helical" evidence="5">
    <location>
        <begin position="216"/>
        <end position="237"/>
    </location>
</feature>
<dbReference type="InterPro" id="IPR036259">
    <property type="entry name" value="MFS_trans_sf"/>
</dbReference>
<evidence type="ECO:0000313" key="7">
    <source>
        <dbReference type="EMBL" id="NYE70904.1"/>
    </source>
</evidence>
<organism evidence="7 8">
    <name type="scientific">Microlunatus parietis</name>
    <dbReference type="NCBI Taxonomy" id="682979"/>
    <lineage>
        <taxon>Bacteria</taxon>
        <taxon>Bacillati</taxon>
        <taxon>Actinomycetota</taxon>
        <taxon>Actinomycetes</taxon>
        <taxon>Propionibacteriales</taxon>
        <taxon>Propionibacteriaceae</taxon>
        <taxon>Microlunatus</taxon>
    </lineage>
</organism>
<evidence type="ECO:0000256" key="2">
    <source>
        <dbReference type="ARBA" id="ARBA00022692"/>
    </source>
</evidence>
<name>A0A7Y9L8L9_9ACTN</name>
<evidence type="ECO:0000256" key="1">
    <source>
        <dbReference type="ARBA" id="ARBA00004651"/>
    </source>
</evidence>
<keyword evidence="8" id="KW-1185">Reference proteome</keyword>
<feature type="transmembrane region" description="Helical" evidence="5">
    <location>
        <begin position="303"/>
        <end position="324"/>
    </location>
</feature>
<feature type="transmembrane region" description="Helical" evidence="5">
    <location>
        <begin position="64"/>
        <end position="84"/>
    </location>
</feature>
<dbReference type="Gene3D" id="1.20.1250.20">
    <property type="entry name" value="MFS general substrate transporter like domains"/>
    <property type="match status" value="1"/>
</dbReference>
<dbReference type="EMBL" id="JACCBU010000001">
    <property type="protein sequence ID" value="NYE70904.1"/>
    <property type="molecule type" value="Genomic_DNA"/>
</dbReference>
<accession>A0A7Y9L8L9</accession>
<dbReference type="RefSeq" id="WP_179750707.1">
    <property type="nucleotide sequence ID" value="NZ_JACCBU010000001.1"/>
</dbReference>
<proteinExistence type="predicted"/>
<protein>
    <submittedName>
        <fullName evidence="7">MFS family permease</fullName>
    </submittedName>
</protein>
<evidence type="ECO:0000256" key="3">
    <source>
        <dbReference type="ARBA" id="ARBA00022989"/>
    </source>
</evidence>
<dbReference type="Pfam" id="PF07690">
    <property type="entry name" value="MFS_1"/>
    <property type="match status" value="1"/>
</dbReference>
<feature type="transmembrane region" description="Helical" evidence="5">
    <location>
        <begin position="90"/>
        <end position="111"/>
    </location>
</feature>
<feature type="transmembrane region" description="Helical" evidence="5">
    <location>
        <begin position="372"/>
        <end position="390"/>
    </location>
</feature>
<comment type="caution">
    <text evidence="7">The sequence shown here is derived from an EMBL/GenBank/DDBJ whole genome shotgun (WGS) entry which is preliminary data.</text>
</comment>
<feature type="domain" description="Major facilitator superfamily (MFS) profile" evidence="6">
    <location>
        <begin position="1"/>
        <end position="393"/>
    </location>
</feature>
<dbReference type="PANTHER" id="PTHR23534:SF1">
    <property type="entry name" value="MAJOR FACILITATOR SUPERFAMILY PROTEIN"/>
    <property type="match status" value="1"/>
</dbReference>
<reference evidence="7 8" key="1">
    <citation type="submission" date="2020-07" db="EMBL/GenBank/DDBJ databases">
        <title>Sequencing the genomes of 1000 actinobacteria strains.</title>
        <authorList>
            <person name="Klenk H.-P."/>
        </authorList>
    </citation>
    <scope>NUCLEOTIDE SEQUENCE [LARGE SCALE GENOMIC DNA]</scope>
    <source>
        <strain evidence="7 8">DSM 22083</strain>
    </source>
</reference>
<feature type="transmembrane region" description="Helical" evidence="5">
    <location>
        <begin position="161"/>
        <end position="180"/>
    </location>
</feature>
<dbReference type="Proteomes" id="UP000569914">
    <property type="component" value="Unassembled WGS sequence"/>
</dbReference>
<gene>
    <name evidence="7" type="ORF">BKA15_002233</name>
</gene>
<dbReference type="GO" id="GO:0022857">
    <property type="term" value="F:transmembrane transporter activity"/>
    <property type="evidence" value="ECO:0007669"/>
    <property type="project" value="InterPro"/>
</dbReference>
<dbReference type="AlphaFoldDB" id="A0A7Y9L8L9"/>
<keyword evidence="4 5" id="KW-0472">Membrane</keyword>
<feature type="transmembrane region" description="Helical" evidence="5">
    <location>
        <begin position="274"/>
        <end position="297"/>
    </location>
</feature>
<dbReference type="InterPro" id="IPR020846">
    <property type="entry name" value="MFS_dom"/>
</dbReference>
<feature type="transmembrane region" description="Helical" evidence="5">
    <location>
        <begin position="243"/>
        <end position="262"/>
    </location>
</feature>
<evidence type="ECO:0000259" key="6">
    <source>
        <dbReference type="PROSITE" id="PS50850"/>
    </source>
</evidence>
<keyword evidence="2 5" id="KW-0812">Transmembrane</keyword>